<dbReference type="Proteomes" id="UP000095679">
    <property type="component" value="Unassembled WGS sequence"/>
</dbReference>
<protein>
    <recommendedName>
        <fullName evidence="4">Consensus disorder prediction</fullName>
    </recommendedName>
</protein>
<dbReference type="AlphaFoldDB" id="A0A174JCV2"/>
<evidence type="ECO:0000313" key="3">
    <source>
        <dbReference type="Proteomes" id="UP000095679"/>
    </source>
</evidence>
<gene>
    <name evidence="2" type="ORF">ERS852450_02733</name>
</gene>
<evidence type="ECO:0000313" key="2">
    <source>
        <dbReference type="EMBL" id="CUO95035.1"/>
    </source>
</evidence>
<evidence type="ECO:0008006" key="4">
    <source>
        <dbReference type="Google" id="ProtNLM"/>
    </source>
</evidence>
<dbReference type="EMBL" id="CYZL01000032">
    <property type="protein sequence ID" value="CUO95035.1"/>
    <property type="molecule type" value="Genomic_DNA"/>
</dbReference>
<dbReference type="RefSeq" id="WP_055299673.1">
    <property type="nucleotide sequence ID" value="NZ_BLYK01000044.1"/>
</dbReference>
<feature type="signal peptide" evidence="1">
    <location>
        <begin position="1"/>
        <end position="26"/>
    </location>
</feature>
<evidence type="ECO:0000256" key="1">
    <source>
        <dbReference type="SAM" id="SignalP"/>
    </source>
</evidence>
<organism evidence="2 3">
    <name type="scientific">Anaerobutyricum hallii</name>
    <dbReference type="NCBI Taxonomy" id="39488"/>
    <lineage>
        <taxon>Bacteria</taxon>
        <taxon>Bacillati</taxon>
        <taxon>Bacillota</taxon>
        <taxon>Clostridia</taxon>
        <taxon>Lachnospirales</taxon>
        <taxon>Lachnospiraceae</taxon>
        <taxon>Anaerobutyricum</taxon>
    </lineage>
</organism>
<accession>A0A174JCV2</accession>
<name>A0A174JCV2_9FIRM</name>
<proteinExistence type="predicted"/>
<feature type="chain" id="PRO_5008025104" description="Consensus disorder prediction" evidence="1">
    <location>
        <begin position="27"/>
        <end position="194"/>
    </location>
</feature>
<reference evidence="2 3" key="1">
    <citation type="submission" date="2015-09" db="EMBL/GenBank/DDBJ databases">
        <authorList>
            <consortium name="Pathogen Informatics"/>
        </authorList>
    </citation>
    <scope>NUCLEOTIDE SEQUENCE [LARGE SCALE GENOMIC DNA]</scope>
    <source>
        <strain evidence="2 3">2789STDY5834835</strain>
    </source>
</reference>
<sequence length="194" mass="20549">MKTLKRMLAVMLAVVMMMGLGVTSMAATPSADGEITVPVKVEVVGLPSNYTGTATVGVLYDGNVTLSEDDNPTAMDFIDATGLTIGKSTNGDYITSINGLGSIDVEYTSNSYKGYSWMIDMKAGNSVTTQGTKPSWAAAAPEANTWFESPLAATNVAMSGSQYFPYDYSNQSAGGFTTSVEGIYVKYVLTETTW</sequence>
<keyword evidence="1" id="KW-0732">Signal</keyword>